<proteinExistence type="predicted"/>
<dbReference type="RefSeq" id="WP_194136925.1">
    <property type="nucleotide sequence ID" value="NZ_JADFFK010000020.1"/>
</dbReference>
<name>A0ABR9X816_9RHOB</name>
<sequence length="149" mass="16372">MARDRFLGVLLLAISVALYVVTSRIDYTPMTDDPGPTLFPYFGIALLGICSIGMLLRPGAPELEPAWGRTQWLRLGKGFLPVVAYGLLLWLIGFDLATPLILVAMYWQMSKPGQFRILGAAVYAAVTFGLLYVFFHNALGSYLPEGILS</sequence>
<evidence type="ECO:0000256" key="1">
    <source>
        <dbReference type="SAM" id="Phobius"/>
    </source>
</evidence>
<feature type="transmembrane region" description="Helical" evidence="1">
    <location>
        <begin position="38"/>
        <end position="57"/>
    </location>
</feature>
<feature type="transmembrane region" description="Helical" evidence="1">
    <location>
        <begin position="78"/>
        <end position="107"/>
    </location>
</feature>
<protein>
    <submittedName>
        <fullName evidence="3">Tripartite tricarboxylate transporter TctB family protein</fullName>
    </submittedName>
</protein>
<keyword evidence="1" id="KW-0472">Membrane</keyword>
<feature type="domain" description="DUF1468" evidence="2">
    <location>
        <begin position="6"/>
        <end position="144"/>
    </location>
</feature>
<keyword evidence="1" id="KW-0812">Transmembrane</keyword>
<dbReference type="InterPro" id="IPR009936">
    <property type="entry name" value="DUF1468"/>
</dbReference>
<organism evidence="3 4">
    <name type="scientific">Salipiger mangrovisoli</name>
    <dbReference type="NCBI Taxonomy" id="2865933"/>
    <lineage>
        <taxon>Bacteria</taxon>
        <taxon>Pseudomonadati</taxon>
        <taxon>Pseudomonadota</taxon>
        <taxon>Alphaproteobacteria</taxon>
        <taxon>Rhodobacterales</taxon>
        <taxon>Roseobacteraceae</taxon>
        <taxon>Salipiger</taxon>
    </lineage>
</organism>
<keyword evidence="4" id="KW-1185">Reference proteome</keyword>
<gene>
    <name evidence="3" type="ORF">IQ782_22600</name>
</gene>
<accession>A0ABR9X816</accession>
<dbReference type="Proteomes" id="UP000607796">
    <property type="component" value="Unassembled WGS sequence"/>
</dbReference>
<evidence type="ECO:0000259" key="2">
    <source>
        <dbReference type="Pfam" id="PF07331"/>
    </source>
</evidence>
<feature type="transmembrane region" description="Helical" evidence="1">
    <location>
        <begin position="113"/>
        <end position="135"/>
    </location>
</feature>
<comment type="caution">
    <text evidence="3">The sequence shown here is derived from an EMBL/GenBank/DDBJ whole genome shotgun (WGS) entry which is preliminary data.</text>
</comment>
<evidence type="ECO:0000313" key="3">
    <source>
        <dbReference type="EMBL" id="MBE9639650.1"/>
    </source>
</evidence>
<evidence type="ECO:0000313" key="4">
    <source>
        <dbReference type="Proteomes" id="UP000607796"/>
    </source>
</evidence>
<keyword evidence="1" id="KW-1133">Transmembrane helix</keyword>
<reference evidence="3 4" key="1">
    <citation type="journal article" date="2021" name="Int. J. Syst. Evol. Microbiol.">
        <title>Salipiger mangrovisoli sp. nov., isolated from mangrove soil and the proposal for the reclassification of Paraphaeobacter pallidus as Salipiger pallidus comb. nov.</title>
        <authorList>
            <person name="Du J."/>
            <person name="Liu Y."/>
            <person name="Pei T."/>
            <person name="Deng M.R."/>
            <person name="Zhu H."/>
        </authorList>
    </citation>
    <scope>NUCLEOTIDE SEQUENCE [LARGE SCALE GENOMIC DNA]</scope>
    <source>
        <strain evidence="3 4">6D45A</strain>
    </source>
</reference>
<dbReference type="EMBL" id="JADFFK010000020">
    <property type="protein sequence ID" value="MBE9639650.1"/>
    <property type="molecule type" value="Genomic_DNA"/>
</dbReference>
<dbReference type="Pfam" id="PF07331">
    <property type="entry name" value="TctB"/>
    <property type="match status" value="1"/>
</dbReference>